<proteinExistence type="predicted"/>
<evidence type="ECO:0000313" key="2">
    <source>
        <dbReference type="Proteomes" id="UP000054485"/>
    </source>
</evidence>
<reference evidence="2" key="2">
    <citation type="submission" date="2015-01" db="EMBL/GenBank/DDBJ databases">
        <title>Evolutionary Origins and Diversification of the Mycorrhizal Mutualists.</title>
        <authorList>
            <consortium name="DOE Joint Genome Institute"/>
            <consortium name="Mycorrhizal Genomics Consortium"/>
            <person name="Kohler A."/>
            <person name="Kuo A."/>
            <person name="Nagy L.G."/>
            <person name="Floudas D."/>
            <person name="Copeland A."/>
            <person name="Barry K.W."/>
            <person name="Cichocki N."/>
            <person name="Veneault-Fourrey C."/>
            <person name="LaButti K."/>
            <person name="Lindquist E.A."/>
            <person name="Lipzen A."/>
            <person name="Lundell T."/>
            <person name="Morin E."/>
            <person name="Murat C."/>
            <person name="Riley R."/>
            <person name="Ohm R."/>
            <person name="Sun H."/>
            <person name="Tunlid A."/>
            <person name="Henrissat B."/>
            <person name="Grigoriev I.V."/>
            <person name="Hibbett D.S."/>
            <person name="Martin F."/>
        </authorList>
    </citation>
    <scope>NUCLEOTIDE SEQUENCE [LARGE SCALE GENOMIC DNA]</scope>
    <source>
        <strain evidence="2">UH-Slu-Lm8-n1</strain>
    </source>
</reference>
<dbReference type="EMBL" id="KN836002">
    <property type="protein sequence ID" value="KIK33182.1"/>
    <property type="molecule type" value="Genomic_DNA"/>
</dbReference>
<organism evidence="1 2">
    <name type="scientific">Suillus luteus UH-Slu-Lm8-n1</name>
    <dbReference type="NCBI Taxonomy" id="930992"/>
    <lineage>
        <taxon>Eukaryota</taxon>
        <taxon>Fungi</taxon>
        <taxon>Dikarya</taxon>
        <taxon>Basidiomycota</taxon>
        <taxon>Agaricomycotina</taxon>
        <taxon>Agaricomycetes</taxon>
        <taxon>Agaricomycetidae</taxon>
        <taxon>Boletales</taxon>
        <taxon>Suillineae</taxon>
        <taxon>Suillaceae</taxon>
        <taxon>Suillus</taxon>
    </lineage>
</organism>
<dbReference type="OrthoDB" id="10546607at2759"/>
<dbReference type="InParanoid" id="A0A0D0AG26"/>
<dbReference type="AlphaFoldDB" id="A0A0D0AG26"/>
<gene>
    <name evidence="1" type="ORF">CY34DRAFT_18531</name>
</gene>
<sequence length="137" mass="14981">MTSTRRGRECLDIAETGSCSTIGRKLLYVIRANCKRKLPAPTASSTSGIAATASFNVISGCDTSSDNVLSSQHVDDAIQHLKAAENPSMWTNSATTIRRWYNKFAKSQPIMMYHHPSQVRADDHEALVGVRSALGRE</sequence>
<keyword evidence="2" id="KW-1185">Reference proteome</keyword>
<dbReference type="STRING" id="930992.A0A0D0AG26"/>
<dbReference type="Proteomes" id="UP000054485">
    <property type="component" value="Unassembled WGS sequence"/>
</dbReference>
<protein>
    <submittedName>
        <fullName evidence="1">Uncharacterized protein</fullName>
    </submittedName>
</protein>
<evidence type="ECO:0000313" key="1">
    <source>
        <dbReference type="EMBL" id="KIK33182.1"/>
    </source>
</evidence>
<accession>A0A0D0AG26</accession>
<dbReference type="HOGENOM" id="CLU_1866452_0_0_1"/>
<reference evidence="1 2" key="1">
    <citation type="submission" date="2014-04" db="EMBL/GenBank/DDBJ databases">
        <authorList>
            <consortium name="DOE Joint Genome Institute"/>
            <person name="Kuo A."/>
            <person name="Ruytinx J."/>
            <person name="Rineau F."/>
            <person name="Colpaert J."/>
            <person name="Kohler A."/>
            <person name="Nagy L.G."/>
            <person name="Floudas D."/>
            <person name="Copeland A."/>
            <person name="Barry K.W."/>
            <person name="Cichocki N."/>
            <person name="Veneault-Fourrey C."/>
            <person name="LaButti K."/>
            <person name="Lindquist E.A."/>
            <person name="Lipzen A."/>
            <person name="Lundell T."/>
            <person name="Morin E."/>
            <person name="Murat C."/>
            <person name="Sun H."/>
            <person name="Tunlid A."/>
            <person name="Henrissat B."/>
            <person name="Grigoriev I.V."/>
            <person name="Hibbett D.S."/>
            <person name="Martin F."/>
            <person name="Nordberg H.P."/>
            <person name="Cantor M.N."/>
            <person name="Hua S.X."/>
        </authorList>
    </citation>
    <scope>NUCLEOTIDE SEQUENCE [LARGE SCALE GENOMIC DNA]</scope>
    <source>
        <strain evidence="1 2">UH-Slu-Lm8-n1</strain>
    </source>
</reference>
<name>A0A0D0AG26_9AGAM</name>